<feature type="non-terminal residue" evidence="4">
    <location>
        <position position="1"/>
    </location>
</feature>
<gene>
    <name evidence="4" type="primary">nrf-6</name>
    <name evidence="4" type="ORF">GZH46_01138</name>
</gene>
<keyword evidence="2" id="KW-1133">Transmembrane helix</keyword>
<evidence type="ECO:0000256" key="2">
    <source>
        <dbReference type="SAM" id="Phobius"/>
    </source>
</evidence>
<organism evidence="4 5">
    <name type="scientific">Fragariocoptes setiger</name>
    <dbReference type="NCBI Taxonomy" id="1670756"/>
    <lineage>
        <taxon>Eukaryota</taxon>
        <taxon>Metazoa</taxon>
        <taxon>Ecdysozoa</taxon>
        <taxon>Arthropoda</taxon>
        <taxon>Chelicerata</taxon>
        <taxon>Arachnida</taxon>
        <taxon>Acari</taxon>
        <taxon>Acariformes</taxon>
        <taxon>Trombidiformes</taxon>
        <taxon>Prostigmata</taxon>
        <taxon>Eupodina</taxon>
        <taxon>Eriophyoidea</taxon>
        <taxon>Phytoptidae</taxon>
        <taxon>Fragariocoptes</taxon>
    </lineage>
</organism>
<evidence type="ECO:0000313" key="5">
    <source>
        <dbReference type="Proteomes" id="UP000825002"/>
    </source>
</evidence>
<keyword evidence="2" id="KW-0812">Transmembrane</keyword>
<dbReference type="EMBL" id="JAIFTH010000175">
    <property type="protein sequence ID" value="KAG9510324.1"/>
    <property type="molecule type" value="Genomic_DNA"/>
</dbReference>
<feature type="transmembrane region" description="Helical" evidence="2">
    <location>
        <begin position="696"/>
        <end position="716"/>
    </location>
</feature>
<dbReference type="InterPro" id="IPR006621">
    <property type="entry name" value="Nose-resist-to-fluoxetine_N"/>
</dbReference>
<feature type="region of interest" description="Disordered" evidence="1">
    <location>
        <begin position="850"/>
        <end position="879"/>
    </location>
</feature>
<feature type="transmembrane region" description="Helical" evidence="2">
    <location>
        <begin position="654"/>
        <end position="675"/>
    </location>
</feature>
<reference evidence="4 5" key="1">
    <citation type="submission" date="2020-10" db="EMBL/GenBank/DDBJ databases">
        <authorList>
            <person name="Klimov P.B."/>
            <person name="Dyachkov S.M."/>
            <person name="Chetverikov P.E."/>
        </authorList>
    </citation>
    <scope>NUCLEOTIDE SEQUENCE [LARGE SCALE GENOMIC DNA]</scope>
    <source>
        <strain evidence="4">BMOC 18-1129-001#AD2665</strain>
        <tissue evidence="4">Entire mites</tissue>
    </source>
</reference>
<feature type="transmembrane region" description="Helical" evidence="2">
    <location>
        <begin position="492"/>
        <end position="513"/>
    </location>
</feature>
<evidence type="ECO:0000259" key="3">
    <source>
        <dbReference type="SMART" id="SM00703"/>
    </source>
</evidence>
<feature type="transmembrane region" description="Helical" evidence="2">
    <location>
        <begin position="377"/>
        <end position="403"/>
    </location>
</feature>
<dbReference type="Proteomes" id="UP000825002">
    <property type="component" value="Unassembled WGS sequence"/>
</dbReference>
<feature type="domain" description="Nose resistant-to-fluoxetine protein N-terminal" evidence="3">
    <location>
        <begin position="94"/>
        <end position="243"/>
    </location>
</feature>
<dbReference type="SMART" id="SM00703">
    <property type="entry name" value="NRF"/>
    <property type="match status" value="1"/>
</dbReference>
<feature type="transmembrane region" description="Helical" evidence="2">
    <location>
        <begin position="548"/>
        <end position="565"/>
    </location>
</feature>
<feature type="transmembrane region" description="Helical" evidence="2">
    <location>
        <begin position="621"/>
        <end position="642"/>
    </location>
</feature>
<keyword evidence="5" id="KW-1185">Reference proteome</keyword>
<feature type="transmembrane region" description="Helical" evidence="2">
    <location>
        <begin position="415"/>
        <end position="439"/>
    </location>
</feature>
<proteinExistence type="predicted"/>
<protein>
    <submittedName>
        <fullName evidence="4">Nose resistant to fluoxetine protein 6</fullName>
    </submittedName>
</protein>
<feature type="transmembrane region" description="Helical" evidence="2">
    <location>
        <begin position="261"/>
        <end position="285"/>
    </location>
</feature>
<dbReference type="InterPro" id="IPR052728">
    <property type="entry name" value="O2_lipid_transport_reg"/>
</dbReference>
<dbReference type="PANTHER" id="PTHR11161:SF12">
    <property type="entry name" value="ACYLTRANSFERASE 3 DOMAIN-CONTAINING PROTEIN-RELATED"/>
    <property type="match status" value="1"/>
</dbReference>
<keyword evidence="2" id="KW-0472">Membrane</keyword>
<feature type="transmembrane region" description="Helical" evidence="2">
    <location>
        <begin position="519"/>
        <end position="536"/>
    </location>
</feature>
<dbReference type="PANTHER" id="PTHR11161">
    <property type="entry name" value="O-ACYLTRANSFERASE"/>
    <property type="match status" value="1"/>
</dbReference>
<feature type="transmembrane region" description="Helical" evidence="2">
    <location>
        <begin position="571"/>
        <end position="592"/>
    </location>
</feature>
<feature type="transmembrane region" description="Helical" evidence="2">
    <location>
        <begin position="343"/>
        <end position="365"/>
    </location>
</feature>
<evidence type="ECO:0000256" key="1">
    <source>
        <dbReference type="SAM" id="MobiDB-lite"/>
    </source>
</evidence>
<dbReference type="Pfam" id="PF20146">
    <property type="entry name" value="NRF"/>
    <property type="match status" value="1"/>
</dbReference>
<accession>A0ABQ7SA67</accession>
<evidence type="ECO:0000313" key="4">
    <source>
        <dbReference type="EMBL" id="KAG9510324.1"/>
    </source>
</evidence>
<name>A0ABQ7SA67_9ACAR</name>
<sequence>TTVPKGKAFLQEALDDGDHSIATAYHLYYGREKPSHYKVTDEKGRNVPLQTIMSVGLWFRQTDLAGIHSYDYPEMKLVSGGVEHQSIVGRHQQADKCRHQLGQIIGMLNEGLHLMNSSYLEAVIYFDSFGHRESGTTRGRLVWLGDYFSCTRLQVQLDVNSTLKQLGTNEKTSMRYCLANLRERSWKAVAGFSAEKYASLKTAVCLPRSCDSLASEQNIHLISELIRRVTNEPLVESLIVESIYCLPDEESPLRQWNRDPVALSLVIFLTIWFMITFVCSVIDTLDDAELVSDYVTNSSGSSFRTVVTWFSIGRHLQHLMSVNPNKANGLHRVTLEPLEGLKAIFMLLIVVCHVYILQGITHLTLDFIGVYEELHGWMLVIGGGLSVNVFLTITGLVTTYLMFKTVPMKRMLNPATWITMAIFRYLRIVPTWLIMVWIAKSFNYVGSGPMWDYGTSNTTNAHVCQTRNTWTSVLLATASTEPLLERCLATDWYLSLDLLFAATIAPLYIVALAKWPSRITYSLARISAFVGVMVAYHKMASTSLDLATLGKTTIATLYSFVILYLGDEVFYASPIVRVPCFILGCVFGHMLYEYECHHRSAHQTPVSFGARLAHQLCQIPSYIALPSAILCLCSSPIIFWLLRRAPFTLGVNTIVAIRFSLLYGSYFPAAVLTLPPLLSYKYPRAARFLSHPVWKVLSRMGLEVLLVHVLVILYYFSSLTQILNISHDLTKPNANNGASMASRLMSMIQQRGLESFKVSSEARRQLDQAIAEAESLIADYERNGIQDNLSGLPNFLGSDKVRGLPKMLMDAEVSMMRHGIEMAKKMIDNPWTGTMDLSKDITNMMNHLTRATPSSPNQMSMPNISGLDGSSNKASLPSM</sequence>
<comment type="caution">
    <text evidence="4">The sequence shown here is derived from an EMBL/GenBank/DDBJ whole genome shotgun (WGS) entry which is preliminary data.</text>
</comment>